<evidence type="ECO:0000313" key="2">
    <source>
        <dbReference type="EMBL" id="KOF15701.1"/>
    </source>
</evidence>
<dbReference type="Proteomes" id="UP000037425">
    <property type="component" value="Unassembled WGS sequence"/>
</dbReference>
<dbReference type="EMBL" id="LGAP01000017">
    <property type="protein sequence ID" value="KOF15701.1"/>
    <property type="molecule type" value="Genomic_DNA"/>
</dbReference>
<evidence type="ECO:0000313" key="3">
    <source>
        <dbReference type="Proteomes" id="UP000037425"/>
    </source>
</evidence>
<reference evidence="3" key="1">
    <citation type="submission" date="2015-07" db="EMBL/GenBank/DDBJ databases">
        <title>Whole genome sequence of an Ensifer adhaerens strain isolated from a cave pool in the Wind Cave National Park.</title>
        <authorList>
            <person name="Eng W.W.H."/>
            <person name="Gan H.M."/>
            <person name="Barton H.A."/>
            <person name="Savka M.A."/>
        </authorList>
    </citation>
    <scope>NUCLEOTIDE SEQUENCE [LARGE SCALE GENOMIC DNA]</scope>
    <source>
        <strain evidence="3">SD006</strain>
    </source>
</reference>
<dbReference type="AlphaFoldDB" id="A0A0L8BM08"/>
<feature type="region of interest" description="Disordered" evidence="1">
    <location>
        <begin position="1"/>
        <end position="21"/>
    </location>
</feature>
<comment type="caution">
    <text evidence="2">The sequence shown here is derived from an EMBL/GenBank/DDBJ whole genome shotgun (WGS) entry which is preliminary data.</text>
</comment>
<accession>A0A0L8BM08</accession>
<evidence type="ECO:0000256" key="1">
    <source>
        <dbReference type="SAM" id="MobiDB-lite"/>
    </source>
</evidence>
<proteinExistence type="predicted"/>
<name>A0A0L8BM08_ENSAD</name>
<gene>
    <name evidence="2" type="ORF">AC244_22150</name>
</gene>
<sequence length="73" mass="8264">MESSRGTGNGRPRHAAFDQGHMQHFKTATTAVARLKARTAIVLCRTDRRFAPDQQFNCAYAMIEFYDACRLQA</sequence>
<dbReference type="PATRIC" id="fig|106592.7.peg.2287"/>
<protein>
    <submittedName>
        <fullName evidence="2">Uncharacterized protein</fullName>
    </submittedName>
</protein>
<organism evidence="2 3">
    <name type="scientific">Ensifer adhaerens</name>
    <name type="common">Sinorhizobium morelense</name>
    <dbReference type="NCBI Taxonomy" id="106592"/>
    <lineage>
        <taxon>Bacteria</taxon>
        <taxon>Pseudomonadati</taxon>
        <taxon>Pseudomonadota</taxon>
        <taxon>Alphaproteobacteria</taxon>
        <taxon>Hyphomicrobiales</taxon>
        <taxon>Rhizobiaceae</taxon>
        <taxon>Sinorhizobium/Ensifer group</taxon>
        <taxon>Ensifer</taxon>
    </lineage>
</organism>